<evidence type="ECO:0000313" key="3">
    <source>
        <dbReference type="Proteomes" id="UP001189429"/>
    </source>
</evidence>
<feature type="non-terminal residue" evidence="2">
    <location>
        <position position="1"/>
    </location>
</feature>
<feature type="region of interest" description="Disordered" evidence="1">
    <location>
        <begin position="1"/>
        <end position="45"/>
    </location>
</feature>
<feature type="non-terminal residue" evidence="2">
    <location>
        <position position="128"/>
    </location>
</feature>
<proteinExistence type="predicted"/>
<accession>A0ABN9RJ34</accession>
<evidence type="ECO:0000313" key="2">
    <source>
        <dbReference type="EMBL" id="CAK0819125.1"/>
    </source>
</evidence>
<name>A0ABN9RJ34_9DINO</name>
<protein>
    <submittedName>
        <fullName evidence="2">Uncharacterized protein</fullName>
    </submittedName>
</protein>
<reference evidence="2" key="1">
    <citation type="submission" date="2023-10" db="EMBL/GenBank/DDBJ databases">
        <authorList>
            <person name="Chen Y."/>
            <person name="Shah S."/>
            <person name="Dougan E. K."/>
            <person name="Thang M."/>
            <person name="Chan C."/>
        </authorList>
    </citation>
    <scope>NUCLEOTIDE SEQUENCE [LARGE SCALE GENOMIC DNA]</scope>
</reference>
<organism evidence="2 3">
    <name type="scientific">Prorocentrum cordatum</name>
    <dbReference type="NCBI Taxonomy" id="2364126"/>
    <lineage>
        <taxon>Eukaryota</taxon>
        <taxon>Sar</taxon>
        <taxon>Alveolata</taxon>
        <taxon>Dinophyceae</taxon>
        <taxon>Prorocentrales</taxon>
        <taxon>Prorocentraceae</taxon>
        <taxon>Prorocentrum</taxon>
    </lineage>
</organism>
<evidence type="ECO:0000256" key="1">
    <source>
        <dbReference type="SAM" id="MobiDB-lite"/>
    </source>
</evidence>
<comment type="caution">
    <text evidence="2">The sequence shown here is derived from an EMBL/GenBank/DDBJ whole genome shotgun (WGS) entry which is preliminary data.</text>
</comment>
<dbReference type="EMBL" id="CAUYUJ010006949">
    <property type="protein sequence ID" value="CAK0819125.1"/>
    <property type="molecule type" value="Genomic_DNA"/>
</dbReference>
<keyword evidence="3" id="KW-1185">Reference proteome</keyword>
<feature type="compositionally biased region" description="Low complexity" evidence="1">
    <location>
        <begin position="9"/>
        <end position="37"/>
    </location>
</feature>
<gene>
    <name evidence="2" type="ORF">PCOR1329_LOCUS21201</name>
</gene>
<sequence>RESTRRGARAPAPGAQRGPPAAAPAMAAPGVPAAPARSPQPAGTEAVADELGVGQMPGRDVARVSAQGGVRRAGAGAAEDAVDSEAVEVKLEVGAASGWAADVEDPCAKPTGVVEATSATRACARPKA</sequence>
<dbReference type="Proteomes" id="UP001189429">
    <property type="component" value="Unassembled WGS sequence"/>
</dbReference>